<dbReference type="PANTHER" id="PTHR42695">
    <property type="entry name" value="GLUTAMINE AMIDOTRANSFERASE YLR126C-RELATED"/>
    <property type="match status" value="1"/>
</dbReference>
<dbReference type="AlphaFoldDB" id="A0A6L8W9P0"/>
<keyword evidence="3" id="KW-1185">Reference proteome</keyword>
<dbReference type="PANTHER" id="PTHR42695:SF5">
    <property type="entry name" value="GLUTAMINE AMIDOTRANSFERASE YLR126C-RELATED"/>
    <property type="match status" value="1"/>
</dbReference>
<name>A0A6L8W9P0_9PROT</name>
<accession>A0A6L8W9P0</accession>
<keyword evidence="2" id="KW-0808">Transferase</keyword>
<dbReference type="PROSITE" id="PS51273">
    <property type="entry name" value="GATASE_TYPE_1"/>
    <property type="match status" value="1"/>
</dbReference>
<dbReference type="InterPro" id="IPR044992">
    <property type="entry name" value="ChyE-like"/>
</dbReference>
<dbReference type="InterPro" id="IPR017926">
    <property type="entry name" value="GATASE"/>
</dbReference>
<dbReference type="EMBL" id="WTUW01000009">
    <property type="protein sequence ID" value="MZR31846.1"/>
    <property type="molecule type" value="Genomic_DNA"/>
</dbReference>
<dbReference type="Proteomes" id="UP000476030">
    <property type="component" value="Unassembled WGS sequence"/>
</dbReference>
<dbReference type="CDD" id="cd01741">
    <property type="entry name" value="GATase1_1"/>
    <property type="match status" value="1"/>
</dbReference>
<reference evidence="2 3" key="1">
    <citation type="submission" date="2019-12" db="EMBL/GenBank/DDBJ databases">
        <title>Snethiella sp. nov. sp. isolated from sea sand.</title>
        <authorList>
            <person name="Kim J."/>
            <person name="Jeong S.E."/>
            <person name="Jung H.S."/>
            <person name="Jeon C.O."/>
        </authorList>
    </citation>
    <scope>NUCLEOTIDE SEQUENCE [LARGE SCALE GENOMIC DNA]</scope>
    <source>
        <strain evidence="2 3">DP05</strain>
    </source>
</reference>
<comment type="caution">
    <text evidence="2">The sequence shown here is derived from an EMBL/GenBank/DDBJ whole genome shotgun (WGS) entry which is preliminary data.</text>
</comment>
<dbReference type="InterPro" id="IPR029062">
    <property type="entry name" value="Class_I_gatase-like"/>
</dbReference>
<proteinExistence type="predicted"/>
<dbReference type="RefSeq" id="WP_161316438.1">
    <property type="nucleotide sequence ID" value="NZ_WTUW01000009.1"/>
</dbReference>
<gene>
    <name evidence="2" type="ORF">GQE98_14510</name>
</gene>
<evidence type="ECO:0000259" key="1">
    <source>
        <dbReference type="Pfam" id="PF00117"/>
    </source>
</evidence>
<feature type="domain" description="Glutamine amidotransferase" evidence="1">
    <location>
        <begin position="85"/>
        <end position="207"/>
    </location>
</feature>
<keyword evidence="2" id="KW-0315">Glutamine amidotransferase</keyword>
<sequence length="287" mass="31563">MVGKTARFLVLDGYPEDHRGPLADNGGTLAGDLYAQMLKECESGCEVDIVFPADADCRLPSGTALDGYHGICWTGSSLTIHDEADPRVTRQIAFAKAAYEAQVPMFGSCWAAQMAVTAAGGKCAKNPKGREFGLARKISLNDAGRAHPMFAGKKLVFDGFTSHEDEVSELPEGAVLLAGNDFTRVQAVDVTHKGGSFWAVQYHPEYDFNEVASLCRWRREGLTKQGNFASLEDADRFISKMQALHEHPAASHLRWQLGVDDDVLTDSIKQQEVRNWIKVKIHPRLND</sequence>
<evidence type="ECO:0000313" key="3">
    <source>
        <dbReference type="Proteomes" id="UP000476030"/>
    </source>
</evidence>
<evidence type="ECO:0000313" key="2">
    <source>
        <dbReference type="EMBL" id="MZR31846.1"/>
    </source>
</evidence>
<dbReference type="SUPFAM" id="SSF52317">
    <property type="entry name" value="Class I glutamine amidotransferase-like"/>
    <property type="match status" value="1"/>
</dbReference>
<dbReference type="Pfam" id="PF00117">
    <property type="entry name" value="GATase"/>
    <property type="match status" value="1"/>
</dbReference>
<organism evidence="2 3">
    <name type="scientific">Sneathiella litorea</name>
    <dbReference type="NCBI Taxonomy" id="2606216"/>
    <lineage>
        <taxon>Bacteria</taxon>
        <taxon>Pseudomonadati</taxon>
        <taxon>Pseudomonadota</taxon>
        <taxon>Alphaproteobacteria</taxon>
        <taxon>Sneathiellales</taxon>
        <taxon>Sneathiellaceae</taxon>
        <taxon>Sneathiella</taxon>
    </lineage>
</organism>
<protein>
    <submittedName>
        <fullName evidence="2">Type 1 glutamine amidotransferase</fullName>
    </submittedName>
</protein>
<dbReference type="Gene3D" id="3.40.50.880">
    <property type="match status" value="1"/>
</dbReference>
<dbReference type="GO" id="GO:0005829">
    <property type="term" value="C:cytosol"/>
    <property type="evidence" value="ECO:0007669"/>
    <property type="project" value="TreeGrafter"/>
</dbReference>
<dbReference type="GO" id="GO:0016740">
    <property type="term" value="F:transferase activity"/>
    <property type="evidence" value="ECO:0007669"/>
    <property type="project" value="UniProtKB-KW"/>
</dbReference>